<protein>
    <submittedName>
        <fullName evidence="1">Uncharacterized protein</fullName>
    </submittedName>
</protein>
<name>A0A5J9TEB5_9POAL</name>
<dbReference type="Gramene" id="TVU09654">
    <property type="protein sequence ID" value="TVU09654"/>
    <property type="gene ID" value="EJB05_43141"/>
</dbReference>
<gene>
    <name evidence="1" type="ORF">EJB05_43141</name>
</gene>
<dbReference type="Proteomes" id="UP000324897">
    <property type="component" value="Chromosome 3"/>
</dbReference>
<sequence length="114" mass="13316">MLADKNIGYLRWIERDEMLTHKVVEARSKKLVHIYSQCYMTVFHLLKPPSLVPAQMNREVRVIGPKKKKRVTKLGGQLEHNWSNEEGPAIKLDKKNYLDHIQLNTKPVLKAESR</sequence>
<feature type="non-terminal residue" evidence="1">
    <location>
        <position position="1"/>
    </location>
</feature>
<proteinExistence type="predicted"/>
<accession>A0A5J9TEB5</accession>
<organism evidence="1 2">
    <name type="scientific">Eragrostis curvula</name>
    <name type="common">weeping love grass</name>
    <dbReference type="NCBI Taxonomy" id="38414"/>
    <lineage>
        <taxon>Eukaryota</taxon>
        <taxon>Viridiplantae</taxon>
        <taxon>Streptophyta</taxon>
        <taxon>Embryophyta</taxon>
        <taxon>Tracheophyta</taxon>
        <taxon>Spermatophyta</taxon>
        <taxon>Magnoliopsida</taxon>
        <taxon>Liliopsida</taxon>
        <taxon>Poales</taxon>
        <taxon>Poaceae</taxon>
        <taxon>PACMAD clade</taxon>
        <taxon>Chloridoideae</taxon>
        <taxon>Eragrostideae</taxon>
        <taxon>Eragrostidinae</taxon>
        <taxon>Eragrostis</taxon>
    </lineage>
</organism>
<comment type="caution">
    <text evidence="1">The sequence shown here is derived from an EMBL/GenBank/DDBJ whole genome shotgun (WGS) entry which is preliminary data.</text>
</comment>
<dbReference type="EMBL" id="RWGY01000039">
    <property type="protein sequence ID" value="TVU09654.1"/>
    <property type="molecule type" value="Genomic_DNA"/>
</dbReference>
<dbReference type="AlphaFoldDB" id="A0A5J9TEB5"/>
<keyword evidence="2" id="KW-1185">Reference proteome</keyword>
<evidence type="ECO:0000313" key="1">
    <source>
        <dbReference type="EMBL" id="TVU09654.1"/>
    </source>
</evidence>
<reference evidence="1 2" key="1">
    <citation type="journal article" date="2019" name="Sci. Rep.">
        <title>A high-quality genome of Eragrostis curvula grass provides insights into Poaceae evolution and supports new strategies to enhance forage quality.</title>
        <authorList>
            <person name="Carballo J."/>
            <person name="Santos B.A.C.M."/>
            <person name="Zappacosta D."/>
            <person name="Garbus I."/>
            <person name="Selva J.P."/>
            <person name="Gallo C.A."/>
            <person name="Diaz A."/>
            <person name="Albertini E."/>
            <person name="Caccamo M."/>
            <person name="Echenique V."/>
        </authorList>
    </citation>
    <scope>NUCLEOTIDE SEQUENCE [LARGE SCALE GENOMIC DNA]</scope>
    <source>
        <strain evidence="2">cv. Victoria</strain>
        <tissue evidence="1">Leaf</tissue>
    </source>
</reference>
<evidence type="ECO:0000313" key="2">
    <source>
        <dbReference type="Proteomes" id="UP000324897"/>
    </source>
</evidence>